<evidence type="ECO:0000256" key="1">
    <source>
        <dbReference type="ARBA" id="ARBA00023015"/>
    </source>
</evidence>
<evidence type="ECO:0000256" key="3">
    <source>
        <dbReference type="ARBA" id="ARBA00023163"/>
    </source>
</evidence>
<keyword evidence="2" id="KW-0238">DNA-binding</keyword>
<proteinExistence type="predicted"/>
<name>A0A2X3VK51_STRSA</name>
<evidence type="ECO:0000313" key="4">
    <source>
        <dbReference type="EMBL" id="SQF33887.1"/>
    </source>
</evidence>
<organism evidence="4 5">
    <name type="scientific">Streptococcus sanguinis</name>
    <dbReference type="NCBI Taxonomy" id="1305"/>
    <lineage>
        <taxon>Bacteria</taxon>
        <taxon>Bacillati</taxon>
        <taxon>Bacillota</taxon>
        <taxon>Bacilli</taxon>
        <taxon>Lactobacillales</taxon>
        <taxon>Streptococcaceae</taxon>
        <taxon>Streptococcus</taxon>
    </lineage>
</organism>
<dbReference type="AlphaFoldDB" id="A0A2X3VK51"/>
<dbReference type="GO" id="GO:0003677">
    <property type="term" value="F:DNA binding"/>
    <property type="evidence" value="ECO:0007669"/>
    <property type="project" value="UniProtKB-KW"/>
</dbReference>
<keyword evidence="1" id="KW-0805">Transcription regulation</keyword>
<dbReference type="Pfam" id="PF03965">
    <property type="entry name" value="Penicillinase_R"/>
    <property type="match status" value="1"/>
</dbReference>
<reference evidence="4 5" key="1">
    <citation type="submission" date="2018-06" db="EMBL/GenBank/DDBJ databases">
        <authorList>
            <consortium name="Pathogen Informatics"/>
            <person name="Doyle S."/>
        </authorList>
    </citation>
    <scope>NUCLEOTIDE SEQUENCE [LARGE SCALE GENOMIC DNA]</scope>
    <source>
        <strain evidence="4 5">NCTC11085</strain>
    </source>
</reference>
<accession>A0A2X3VK51</accession>
<dbReference type="Proteomes" id="UP000249623">
    <property type="component" value="Chromosome 1"/>
</dbReference>
<dbReference type="InterPro" id="IPR005650">
    <property type="entry name" value="BlaI_family"/>
</dbReference>
<dbReference type="GO" id="GO:0045892">
    <property type="term" value="P:negative regulation of DNA-templated transcription"/>
    <property type="evidence" value="ECO:0007669"/>
    <property type="project" value="InterPro"/>
</dbReference>
<gene>
    <name evidence="4" type="ORF">NCTC11085_00363</name>
</gene>
<keyword evidence="3" id="KW-0804">Transcription</keyword>
<protein>
    <submittedName>
        <fullName evidence="4">CopY/TcrY family copper transport repressor</fullName>
    </submittedName>
</protein>
<dbReference type="EMBL" id="LS483346">
    <property type="protein sequence ID" value="SQF33887.1"/>
    <property type="molecule type" value="Genomic_DNA"/>
</dbReference>
<evidence type="ECO:0000313" key="5">
    <source>
        <dbReference type="Proteomes" id="UP000249623"/>
    </source>
</evidence>
<evidence type="ECO:0000256" key="2">
    <source>
        <dbReference type="ARBA" id="ARBA00023125"/>
    </source>
</evidence>
<sequence length="57" mass="6699">MSTIEFNTYITDAEDIFNRICNKKVGNVIRSIIDDHVLSFDDIERLEKILEMKNLSH</sequence>